<dbReference type="PANTHER" id="PTHR37489">
    <property type="entry name" value="DUF3500 DOMAIN-CONTAINING PROTEIN"/>
    <property type="match status" value="1"/>
</dbReference>
<dbReference type="EMBL" id="CP076129">
    <property type="protein sequence ID" value="QWG10336.1"/>
    <property type="molecule type" value="Genomic_DNA"/>
</dbReference>
<dbReference type="PANTHER" id="PTHR37489:SF1">
    <property type="entry name" value="DUF3500 DOMAIN-CONTAINING PROTEIN"/>
    <property type="match status" value="1"/>
</dbReference>
<proteinExistence type="predicted"/>
<name>A0ABX8H338_9BACT</name>
<organism evidence="1 2">
    <name type="scientific">Flammeovirga kamogawensis</name>
    <dbReference type="NCBI Taxonomy" id="373891"/>
    <lineage>
        <taxon>Bacteria</taxon>
        <taxon>Pseudomonadati</taxon>
        <taxon>Bacteroidota</taxon>
        <taxon>Cytophagia</taxon>
        <taxon>Cytophagales</taxon>
        <taxon>Flammeovirgaceae</taxon>
        <taxon>Flammeovirga</taxon>
    </lineage>
</organism>
<dbReference type="Pfam" id="PF12006">
    <property type="entry name" value="DUF3500"/>
    <property type="match status" value="1"/>
</dbReference>
<dbReference type="InterPro" id="IPR021889">
    <property type="entry name" value="DUF3500"/>
</dbReference>
<evidence type="ECO:0000313" key="2">
    <source>
        <dbReference type="Proteomes" id="UP000682802"/>
    </source>
</evidence>
<accession>A0ABX8H338</accession>
<sequence>MRQAMISFRNSLSSTLLSQATTCLDDDRFYTWHNTPNSNGTQRDGIIYGDLTEDQLADFKNLLQLFLSDGGYQKVDEITMLAEGLLNTENSSAWNPDYYSIDMFGDPENSGSWGFQLDGHHLAINFLVHGDNVSIVPAFLGGEPAVSSFNGTDFDIFKDERDLALTLYNELSTSENAAAVSSSSHSMEVGPAGTPGDVDPYRGDYDYSGFAGTGLKYSDMSSETQANLILVMKEYVYNMETAFADAWWTDIMANLDDTYFVWIDEVDSPTTTSPFYYRIYNPYLWVEYNSENALGGGGADYNHVHTITRIPNNPSTSAGGDYGVFAQMINKGDVKTLFEHYAMADHHKASEMLFDYTVKLAHGHSHHSHTHSHIH</sequence>
<reference evidence="1 2" key="1">
    <citation type="submission" date="2021-05" db="EMBL/GenBank/DDBJ databases">
        <title>Comparative genomic studies on the polysaccharide-degrading batcterial strains of the Flammeovirga genus.</title>
        <authorList>
            <person name="Zewei F."/>
            <person name="Zheng Z."/>
            <person name="Yu L."/>
            <person name="Ruyue G."/>
            <person name="Yanhong M."/>
            <person name="Yuanyuan C."/>
            <person name="Jingyan G."/>
            <person name="Wenjun H."/>
        </authorList>
    </citation>
    <scope>NUCLEOTIDE SEQUENCE [LARGE SCALE GENOMIC DNA]</scope>
    <source>
        <strain evidence="1 2">YS10</strain>
    </source>
</reference>
<gene>
    <name evidence="1" type="ORF">KM029_23725</name>
</gene>
<dbReference type="Proteomes" id="UP000682802">
    <property type="component" value="Chromosome 2"/>
</dbReference>
<keyword evidence="2" id="KW-1185">Reference proteome</keyword>
<protein>
    <submittedName>
        <fullName evidence="1">DUF3500 domain-containing protein</fullName>
    </submittedName>
</protein>
<evidence type="ECO:0000313" key="1">
    <source>
        <dbReference type="EMBL" id="QWG10336.1"/>
    </source>
</evidence>